<keyword evidence="1" id="KW-0732">Signal</keyword>
<dbReference type="EMBL" id="VXPY01000052">
    <property type="protein sequence ID" value="MYD90175.1"/>
    <property type="molecule type" value="Genomic_DNA"/>
</dbReference>
<accession>A0A6B1DTQ8</accession>
<dbReference type="PROSITE" id="PS51318">
    <property type="entry name" value="TAT"/>
    <property type="match status" value="1"/>
</dbReference>
<dbReference type="SUPFAM" id="SSF53850">
    <property type="entry name" value="Periplasmic binding protein-like II"/>
    <property type="match status" value="1"/>
</dbReference>
<proteinExistence type="predicted"/>
<dbReference type="Gene3D" id="3.40.190.10">
    <property type="entry name" value="Periplasmic binding protein-like II"/>
    <property type="match status" value="1"/>
</dbReference>
<name>A0A6B1DTQ8_9CHLR</name>
<dbReference type="PANTHER" id="PTHR43649:SF12">
    <property type="entry name" value="DIACETYLCHITOBIOSE BINDING PROTEIN DASA"/>
    <property type="match status" value="1"/>
</dbReference>
<evidence type="ECO:0000313" key="2">
    <source>
        <dbReference type="EMBL" id="MYD90175.1"/>
    </source>
</evidence>
<evidence type="ECO:0008006" key="3">
    <source>
        <dbReference type="Google" id="ProtNLM"/>
    </source>
</evidence>
<dbReference type="InterPro" id="IPR006311">
    <property type="entry name" value="TAT_signal"/>
</dbReference>
<dbReference type="PROSITE" id="PS51257">
    <property type="entry name" value="PROKAR_LIPOPROTEIN"/>
    <property type="match status" value="1"/>
</dbReference>
<dbReference type="PANTHER" id="PTHR43649">
    <property type="entry name" value="ARABINOSE-BINDING PROTEIN-RELATED"/>
    <property type="match status" value="1"/>
</dbReference>
<feature type="chain" id="PRO_5025619398" description="Extracellular solute-binding protein" evidence="1">
    <location>
        <begin position="29"/>
        <end position="449"/>
    </location>
</feature>
<dbReference type="AlphaFoldDB" id="A0A6B1DTQ8"/>
<protein>
    <recommendedName>
        <fullName evidence="3">Extracellular solute-binding protein</fullName>
    </recommendedName>
</protein>
<gene>
    <name evidence="2" type="ORF">F4Y08_07515</name>
</gene>
<sequence>MAERLVGRRVFLRSTGFAMGAAALAACAAPAATGSDDAAAAAEPAVVTWWYAWGNLDPAVEAISGLESFQDHMGGDTTVDYRGSTNTEAVLTALAAGDPPDGGSNMDYPNLWTRGVVFACNDWVDGSDVINPDDVVDAVWQGGFYDGNLIGVPSIESFLWYGLNYNAQHVEEAGLDPDDPPLTWEGVFEWHTALSKFDEGGNVTRIGLDPIDAMAGEPDFISLSYGHQWWDDATQAIDLNNELLVQGIEMQAEFFRHIGPDNFAGFRSVEGQGAWGGAFNAQAQSMIIEGYWHAGETTIQQPDVAVHNRATWAPVPAFREGAKIMATGPHMVQIFKEGQNPEGMFKVSEFLHNHEACQIIFEQVGWIMGIESWLPTIDADAYPGLRFYIDGINDVTDWLVGRRSPLHWYVNTQLWELREQVYRDLITAEEAVAELQTRAENEWEAQGLS</sequence>
<evidence type="ECO:0000256" key="1">
    <source>
        <dbReference type="SAM" id="SignalP"/>
    </source>
</evidence>
<comment type="caution">
    <text evidence="2">The sequence shown here is derived from an EMBL/GenBank/DDBJ whole genome shotgun (WGS) entry which is preliminary data.</text>
</comment>
<feature type="signal peptide" evidence="1">
    <location>
        <begin position="1"/>
        <end position="28"/>
    </location>
</feature>
<dbReference type="InterPro" id="IPR050490">
    <property type="entry name" value="Bact_solute-bd_prot1"/>
</dbReference>
<organism evidence="2">
    <name type="scientific">Caldilineaceae bacterium SB0662_bin_9</name>
    <dbReference type="NCBI Taxonomy" id="2605258"/>
    <lineage>
        <taxon>Bacteria</taxon>
        <taxon>Bacillati</taxon>
        <taxon>Chloroflexota</taxon>
        <taxon>Caldilineae</taxon>
        <taxon>Caldilineales</taxon>
        <taxon>Caldilineaceae</taxon>
    </lineage>
</organism>
<reference evidence="2" key="1">
    <citation type="submission" date="2019-09" db="EMBL/GenBank/DDBJ databases">
        <title>Characterisation of the sponge microbiome using genome-centric metagenomics.</title>
        <authorList>
            <person name="Engelberts J.P."/>
            <person name="Robbins S.J."/>
            <person name="De Goeij J.M."/>
            <person name="Aranda M."/>
            <person name="Bell S.C."/>
            <person name="Webster N.S."/>
        </authorList>
    </citation>
    <scope>NUCLEOTIDE SEQUENCE</scope>
    <source>
        <strain evidence="2">SB0662_bin_9</strain>
    </source>
</reference>